<dbReference type="Pfam" id="PF14239">
    <property type="entry name" value="RRXRR"/>
    <property type="match status" value="1"/>
</dbReference>
<dbReference type="InterPro" id="IPR047693">
    <property type="entry name" value="RNA-guided_IscB-like"/>
</dbReference>
<keyword evidence="3" id="KW-1185">Reference proteome</keyword>
<keyword evidence="2" id="KW-0255">Endonuclease</keyword>
<dbReference type="Proteomes" id="UP000199496">
    <property type="component" value="Unassembled WGS sequence"/>
</dbReference>
<dbReference type="GO" id="GO:0004519">
    <property type="term" value="F:endonuclease activity"/>
    <property type="evidence" value="ECO:0007669"/>
    <property type="project" value="UniProtKB-KW"/>
</dbReference>
<evidence type="ECO:0000259" key="1">
    <source>
        <dbReference type="SMART" id="SM00507"/>
    </source>
</evidence>
<evidence type="ECO:0000313" key="3">
    <source>
        <dbReference type="Proteomes" id="UP000199496"/>
    </source>
</evidence>
<dbReference type="SMART" id="SM00507">
    <property type="entry name" value="HNHc"/>
    <property type="match status" value="1"/>
</dbReference>
<reference evidence="2 3" key="1">
    <citation type="submission" date="2016-10" db="EMBL/GenBank/DDBJ databases">
        <authorList>
            <person name="de Groot N.N."/>
        </authorList>
    </citation>
    <scope>NUCLEOTIDE SEQUENCE [LARGE SCALE GENOMIC DNA]</scope>
    <source>
        <strain evidence="2 3">B7-7</strain>
    </source>
</reference>
<dbReference type="EMBL" id="FOFO01000021">
    <property type="protein sequence ID" value="SEQ22721.1"/>
    <property type="molecule type" value="Genomic_DNA"/>
</dbReference>
<organism evidence="2 3">
    <name type="scientific">Ectothiorhodospira magna</name>
    <dbReference type="NCBI Taxonomy" id="867345"/>
    <lineage>
        <taxon>Bacteria</taxon>
        <taxon>Pseudomonadati</taxon>
        <taxon>Pseudomonadota</taxon>
        <taxon>Gammaproteobacteria</taxon>
        <taxon>Chromatiales</taxon>
        <taxon>Ectothiorhodospiraceae</taxon>
        <taxon>Ectothiorhodospira</taxon>
    </lineage>
</organism>
<dbReference type="NCBIfam" id="NF040563">
    <property type="entry name" value="guided_IscB"/>
    <property type="match status" value="1"/>
</dbReference>
<dbReference type="RefSeq" id="WP_090207870.1">
    <property type="nucleotide sequence ID" value="NZ_FOFO01000021.1"/>
</dbReference>
<evidence type="ECO:0000313" key="2">
    <source>
        <dbReference type="EMBL" id="SEQ22721.1"/>
    </source>
</evidence>
<dbReference type="InterPro" id="IPR029471">
    <property type="entry name" value="HNH_5"/>
</dbReference>
<sequence>MQSTDEGGTASLVFRASARALRRNRRARKTRYRQARFLNRRRDRGWLPPSVRHRVQTTETWIARLRRWSPVTALSLERARFDTQLLENPDIEGVQYQQGTLAGYELREYLLLRHRHTCAYCNGLSGDPILEREHVHPQSRGGSNRIANQVIACRTCNQAKGSRTAGEWAETLGRRTTLDRTRKANAEAVQAGQRPSLKDAAAINATRNALAERMQATGLPVETGTGGQTKYNRTQLGYPKGHWIDAACLGASGEVVRLNPEQRPLTIKATGHGKRQHARLNRFGFPRGHKPQARSYRGFRTGDQVKAVAGKAKGCAGRVSIRFRPCFVLQQATNRIDGIHPRDLIVQQRSDGYAYV</sequence>
<dbReference type="OrthoDB" id="9802901at2"/>
<dbReference type="InterPro" id="IPR003615">
    <property type="entry name" value="HNH_nuc"/>
</dbReference>
<dbReference type="Pfam" id="PF14279">
    <property type="entry name" value="HNH_5"/>
    <property type="match status" value="1"/>
</dbReference>
<dbReference type="AlphaFoldDB" id="A0A1H9EAK2"/>
<dbReference type="Gene3D" id="1.10.30.50">
    <property type="match status" value="1"/>
</dbReference>
<proteinExistence type="predicted"/>
<dbReference type="PANTHER" id="PTHR33877">
    <property type="entry name" value="SLL1193 PROTEIN"/>
    <property type="match status" value="1"/>
</dbReference>
<feature type="domain" description="HNH nuclease" evidence="1">
    <location>
        <begin position="105"/>
        <end position="158"/>
    </location>
</feature>
<dbReference type="InterPro" id="IPR052892">
    <property type="entry name" value="NA-targeting_endonuclease"/>
</dbReference>
<name>A0A1H9EAK2_9GAMM</name>
<protein>
    <submittedName>
        <fullName evidence="2">HNH endonuclease</fullName>
    </submittedName>
</protein>
<dbReference type="PANTHER" id="PTHR33877:SF2">
    <property type="entry name" value="OS07G0170200 PROTEIN"/>
    <property type="match status" value="1"/>
</dbReference>
<dbReference type="CDD" id="cd00085">
    <property type="entry name" value="HNHc"/>
    <property type="match status" value="1"/>
</dbReference>
<keyword evidence="2" id="KW-0378">Hydrolase</keyword>
<keyword evidence="2" id="KW-0540">Nuclease</keyword>
<dbReference type="STRING" id="867345.SAMN05421693_1212"/>
<accession>A0A1H9EAK2</accession>
<dbReference type="InterPro" id="IPR025938">
    <property type="entry name" value="RRXRR_dom"/>
</dbReference>
<gene>
    <name evidence="2" type="ORF">SAMN05421693_1212</name>
</gene>